<accession>S3E060</accession>
<dbReference type="eggNOG" id="ENOG502SAX9">
    <property type="taxonomic scope" value="Eukaryota"/>
</dbReference>
<protein>
    <recommendedName>
        <fullName evidence="7">Large ribosomal subunit protein mL45</fullName>
    </recommendedName>
    <alternativeName>
        <fullName evidence="8">39S ribosomal protein L45, mitochondrial</fullName>
    </alternativeName>
</protein>
<dbReference type="GO" id="GO:0005840">
    <property type="term" value="C:ribosome"/>
    <property type="evidence" value="ECO:0007669"/>
    <property type="project" value="UniProtKB-KW"/>
</dbReference>
<evidence type="ECO:0000313" key="10">
    <source>
        <dbReference type="EMBL" id="EPE31933.1"/>
    </source>
</evidence>
<dbReference type="OrthoDB" id="19619at2759"/>
<dbReference type="Gene3D" id="3.10.450.240">
    <property type="match status" value="1"/>
</dbReference>
<evidence type="ECO:0000256" key="6">
    <source>
        <dbReference type="ARBA" id="ARBA00038073"/>
    </source>
</evidence>
<proteinExistence type="inferred from homology"/>
<comment type="subcellular location">
    <subcellularLocation>
        <location evidence="1">Mitochondrion</location>
    </subcellularLocation>
</comment>
<evidence type="ECO:0000256" key="3">
    <source>
        <dbReference type="ARBA" id="ARBA00022980"/>
    </source>
</evidence>
<dbReference type="PANTHER" id="PTHR28554:SF1">
    <property type="entry name" value="LARGE RIBOSOMAL SUBUNIT PROTEIN ML45"/>
    <property type="match status" value="1"/>
</dbReference>
<keyword evidence="11" id="KW-1185">Reference proteome</keyword>
<feature type="domain" description="Tim44-like" evidence="9">
    <location>
        <begin position="101"/>
        <end position="222"/>
    </location>
</feature>
<evidence type="ECO:0000259" key="9">
    <source>
        <dbReference type="Pfam" id="PF04280"/>
    </source>
</evidence>
<evidence type="ECO:0000256" key="7">
    <source>
        <dbReference type="ARBA" id="ARBA00039448"/>
    </source>
</evidence>
<evidence type="ECO:0000256" key="5">
    <source>
        <dbReference type="ARBA" id="ARBA00023274"/>
    </source>
</evidence>
<gene>
    <name evidence="10" type="ORF">GLAREA_12015</name>
</gene>
<dbReference type="STRING" id="1116229.S3E060"/>
<reference evidence="10 11" key="1">
    <citation type="journal article" date="2013" name="BMC Genomics">
        <title>Genomics-driven discovery of the pneumocandin biosynthetic gene cluster in the fungus Glarea lozoyensis.</title>
        <authorList>
            <person name="Chen L."/>
            <person name="Yue Q."/>
            <person name="Zhang X."/>
            <person name="Xiang M."/>
            <person name="Wang C."/>
            <person name="Li S."/>
            <person name="Che Y."/>
            <person name="Ortiz-Lopez F.J."/>
            <person name="Bills G.F."/>
            <person name="Liu X."/>
            <person name="An Z."/>
        </authorList>
    </citation>
    <scope>NUCLEOTIDE SEQUENCE [LARGE SCALE GENOMIC DNA]</scope>
    <source>
        <strain evidence="11">ATCC 20868 / MF5171</strain>
    </source>
</reference>
<dbReference type="InterPro" id="IPR007379">
    <property type="entry name" value="Tim44-like_dom"/>
</dbReference>
<dbReference type="GO" id="GO:0005739">
    <property type="term" value="C:mitochondrion"/>
    <property type="evidence" value="ECO:0007669"/>
    <property type="project" value="UniProtKB-SubCell"/>
</dbReference>
<comment type="similarity">
    <text evidence="6">Belongs to the mitochondrion-specific ribosomal protein mL45 family.</text>
</comment>
<dbReference type="KEGG" id="glz:GLAREA_12015"/>
<evidence type="ECO:0000313" key="11">
    <source>
        <dbReference type="Proteomes" id="UP000016922"/>
    </source>
</evidence>
<keyword evidence="5" id="KW-0687">Ribonucleoprotein</keyword>
<dbReference type="GO" id="GO:1990904">
    <property type="term" value="C:ribonucleoprotein complex"/>
    <property type="evidence" value="ECO:0007669"/>
    <property type="project" value="UniProtKB-KW"/>
</dbReference>
<evidence type="ECO:0000256" key="1">
    <source>
        <dbReference type="ARBA" id="ARBA00004173"/>
    </source>
</evidence>
<dbReference type="AlphaFoldDB" id="S3E060"/>
<dbReference type="Pfam" id="PF04280">
    <property type="entry name" value="Tim44"/>
    <property type="match status" value="1"/>
</dbReference>
<dbReference type="InterPro" id="IPR051975">
    <property type="entry name" value="mtLSU_mL45"/>
</dbReference>
<dbReference type="GeneID" id="19471056"/>
<evidence type="ECO:0000256" key="8">
    <source>
        <dbReference type="ARBA" id="ARBA00043031"/>
    </source>
</evidence>
<dbReference type="Proteomes" id="UP000016922">
    <property type="component" value="Unassembled WGS sequence"/>
</dbReference>
<sequence length="246" mass="28194">MQKQRAEPDLRILSKKQAGGGLNIPRDIGLLPATYIPPPLSTLPKSPVFLANLLYRHIRFKLRDFSHRAILKYGGPRLGAGKRFWQIGRAKVRHPKRSQVKKMALALYSDVYQAFAQKDVKKLRKICADGLLGSMTEKMRGLGGERVEWEMRLKGARVVGHRVVNLGVEGIACRQCVVRIDSVQKLTRWRSGQVVEGSGRERGVREFFVVQRMMKGWEEGRWDAWGMVEPTDPEVDFERWREEGLM</sequence>
<dbReference type="SUPFAM" id="SSF54427">
    <property type="entry name" value="NTF2-like"/>
    <property type="match status" value="1"/>
</dbReference>
<dbReference type="OMA" id="QYCKREN"/>
<evidence type="ECO:0000256" key="2">
    <source>
        <dbReference type="ARBA" id="ARBA00022946"/>
    </source>
</evidence>
<keyword evidence="4" id="KW-0496">Mitochondrion</keyword>
<keyword evidence="2" id="KW-0809">Transit peptide</keyword>
<keyword evidence="3" id="KW-0689">Ribosomal protein</keyword>
<dbReference type="HOGENOM" id="CLU_055139_1_0_1"/>
<organism evidence="10 11">
    <name type="scientific">Glarea lozoyensis (strain ATCC 20868 / MF5171)</name>
    <dbReference type="NCBI Taxonomy" id="1116229"/>
    <lineage>
        <taxon>Eukaryota</taxon>
        <taxon>Fungi</taxon>
        <taxon>Dikarya</taxon>
        <taxon>Ascomycota</taxon>
        <taxon>Pezizomycotina</taxon>
        <taxon>Leotiomycetes</taxon>
        <taxon>Helotiales</taxon>
        <taxon>Helotiaceae</taxon>
        <taxon>Glarea</taxon>
    </lineage>
</organism>
<dbReference type="InterPro" id="IPR032710">
    <property type="entry name" value="NTF2-like_dom_sf"/>
</dbReference>
<dbReference type="RefSeq" id="XP_008080988.1">
    <property type="nucleotide sequence ID" value="XM_008082797.1"/>
</dbReference>
<dbReference type="PANTHER" id="PTHR28554">
    <property type="entry name" value="39S RIBOSOMAL PROTEIN L45, MITOCHONDRIAL"/>
    <property type="match status" value="1"/>
</dbReference>
<dbReference type="EMBL" id="KE145360">
    <property type="protein sequence ID" value="EPE31933.1"/>
    <property type="molecule type" value="Genomic_DNA"/>
</dbReference>
<evidence type="ECO:0000256" key="4">
    <source>
        <dbReference type="ARBA" id="ARBA00023128"/>
    </source>
</evidence>
<name>S3E060_GLAL2</name>